<dbReference type="Proteomes" id="UP000054783">
    <property type="component" value="Unassembled WGS sequence"/>
</dbReference>
<accession>A0A0V0YZP1</accession>
<dbReference type="EMBL" id="JYDQ01001179">
    <property type="protein sequence ID" value="KRY05665.1"/>
    <property type="molecule type" value="Genomic_DNA"/>
</dbReference>
<proteinExistence type="predicted"/>
<evidence type="ECO:0000313" key="2">
    <source>
        <dbReference type="Proteomes" id="UP000054783"/>
    </source>
</evidence>
<organism evidence="1 2">
    <name type="scientific">Trichinella patagoniensis</name>
    <dbReference type="NCBI Taxonomy" id="990121"/>
    <lineage>
        <taxon>Eukaryota</taxon>
        <taxon>Metazoa</taxon>
        <taxon>Ecdysozoa</taxon>
        <taxon>Nematoda</taxon>
        <taxon>Enoplea</taxon>
        <taxon>Dorylaimia</taxon>
        <taxon>Trichinellida</taxon>
        <taxon>Trichinellidae</taxon>
        <taxon>Trichinella</taxon>
    </lineage>
</organism>
<gene>
    <name evidence="1" type="ORF">T12_2702</name>
</gene>
<feature type="non-terminal residue" evidence="1">
    <location>
        <position position="1"/>
    </location>
</feature>
<sequence>LEIFVQMFFKKGLVAVGTHWPGCPAPLHPTTVLFLGPPASQPRILPA</sequence>
<keyword evidence="2" id="KW-1185">Reference proteome</keyword>
<name>A0A0V0YZP1_9BILA</name>
<feature type="non-terminal residue" evidence="1">
    <location>
        <position position="47"/>
    </location>
</feature>
<dbReference type="AlphaFoldDB" id="A0A0V0YZP1"/>
<reference evidence="1 2" key="1">
    <citation type="submission" date="2015-01" db="EMBL/GenBank/DDBJ databases">
        <title>Evolution of Trichinella species and genotypes.</title>
        <authorList>
            <person name="Korhonen P.K."/>
            <person name="Edoardo P."/>
            <person name="Giuseppe L.R."/>
            <person name="Gasser R.B."/>
        </authorList>
    </citation>
    <scope>NUCLEOTIDE SEQUENCE [LARGE SCALE GENOMIC DNA]</scope>
    <source>
        <strain evidence="1">ISS2496</strain>
    </source>
</reference>
<comment type="caution">
    <text evidence="1">The sequence shown here is derived from an EMBL/GenBank/DDBJ whole genome shotgun (WGS) entry which is preliminary data.</text>
</comment>
<protein>
    <submittedName>
        <fullName evidence="1">Uncharacterized protein</fullName>
    </submittedName>
</protein>
<evidence type="ECO:0000313" key="1">
    <source>
        <dbReference type="EMBL" id="KRY05665.1"/>
    </source>
</evidence>